<organism evidence="6 7">
    <name type="scientific">Roseibium aestuarii</name>
    <dbReference type="NCBI Taxonomy" id="2600299"/>
    <lineage>
        <taxon>Bacteria</taxon>
        <taxon>Pseudomonadati</taxon>
        <taxon>Pseudomonadota</taxon>
        <taxon>Alphaproteobacteria</taxon>
        <taxon>Hyphomicrobiales</taxon>
        <taxon>Stappiaceae</taxon>
        <taxon>Roseibium</taxon>
    </lineage>
</organism>
<dbReference type="Pfam" id="PF00126">
    <property type="entry name" value="HTH_1"/>
    <property type="match status" value="1"/>
</dbReference>
<dbReference type="Pfam" id="PF03466">
    <property type="entry name" value="LysR_substrate"/>
    <property type="match status" value="1"/>
</dbReference>
<dbReference type="PROSITE" id="PS50931">
    <property type="entry name" value="HTH_LYSR"/>
    <property type="match status" value="1"/>
</dbReference>
<dbReference type="InterPro" id="IPR000847">
    <property type="entry name" value="LysR_HTH_N"/>
</dbReference>
<dbReference type="InterPro" id="IPR050950">
    <property type="entry name" value="HTH-type_LysR_regulators"/>
</dbReference>
<dbReference type="PANTHER" id="PTHR30419:SF8">
    <property type="entry name" value="NITROGEN ASSIMILATION TRANSCRIPTIONAL ACTIVATOR-RELATED"/>
    <property type="match status" value="1"/>
</dbReference>
<accession>A0ABW4JV08</accession>
<dbReference type="InterPro" id="IPR036388">
    <property type="entry name" value="WH-like_DNA-bd_sf"/>
</dbReference>
<keyword evidence="7" id="KW-1185">Reference proteome</keyword>
<dbReference type="EMBL" id="JBHUFA010000001">
    <property type="protein sequence ID" value="MFD1694538.1"/>
    <property type="molecule type" value="Genomic_DNA"/>
</dbReference>
<name>A0ABW4JV08_9HYPH</name>
<evidence type="ECO:0000313" key="7">
    <source>
        <dbReference type="Proteomes" id="UP001597327"/>
    </source>
</evidence>
<keyword evidence="2" id="KW-0805">Transcription regulation</keyword>
<feature type="domain" description="HTH lysR-type" evidence="5">
    <location>
        <begin position="6"/>
        <end position="63"/>
    </location>
</feature>
<evidence type="ECO:0000313" key="6">
    <source>
        <dbReference type="EMBL" id="MFD1694538.1"/>
    </source>
</evidence>
<evidence type="ECO:0000256" key="4">
    <source>
        <dbReference type="ARBA" id="ARBA00023163"/>
    </source>
</evidence>
<evidence type="ECO:0000259" key="5">
    <source>
        <dbReference type="PROSITE" id="PS50931"/>
    </source>
</evidence>
<dbReference type="SUPFAM" id="SSF46785">
    <property type="entry name" value="Winged helix' DNA-binding domain"/>
    <property type="match status" value="1"/>
</dbReference>
<dbReference type="RefSeq" id="WP_149891620.1">
    <property type="nucleotide sequence ID" value="NZ_JBHUFA010000001.1"/>
</dbReference>
<dbReference type="PANTHER" id="PTHR30419">
    <property type="entry name" value="HTH-TYPE TRANSCRIPTIONAL REGULATOR YBHD"/>
    <property type="match status" value="1"/>
</dbReference>
<dbReference type="Gene3D" id="3.40.190.10">
    <property type="entry name" value="Periplasmic binding protein-like II"/>
    <property type="match status" value="2"/>
</dbReference>
<proteinExistence type="inferred from homology"/>
<dbReference type="PRINTS" id="PR00039">
    <property type="entry name" value="HTHLYSR"/>
</dbReference>
<gene>
    <name evidence="6" type="primary">pcaQ</name>
    <name evidence="6" type="ORF">ACFSC7_03350</name>
</gene>
<sequence length="312" mass="34092">MIDPRVKYRHVQCFLEVARRRSLVKAADALTITQPAVSKTLKELEEILEVRLFERSRKGVVLTQHGEVFLHYAGASIAALKQGLDSVAQSRMSGESYLNVGVLPSVAARIVPQAVESFQAEGLETTLTLIAGPNTLLLSRLRGGELDLVVGRLAEPDQMSGLSFTHLYSESVSFVVRRGHPLLDDRADDLTRIVDYPVLYPTREAIIRPYVERLLIAQGITRLPKRIETISNSFGRTYTLGTDAVWIISSGVVSRDVAKGELVELPLETAETTGPVGLTTRADASPTPALLVFQNALRVAAQSVPVKGNRSL</sequence>
<dbReference type="InterPro" id="IPR036390">
    <property type="entry name" value="WH_DNA-bd_sf"/>
</dbReference>
<dbReference type="InterPro" id="IPR005119">
    <property type="entry name" value="LysR_subst-bd"/>
</dbReference>
<dbReference type="SUPFAM" id="SSF53850">
    <property type="entry name" value="Periplasmic binding protein-like II"/>
    <property type="match status" value="1"/>
</dbReference>
<evidence type="ECO:0000256" key="2">
    <source>
        <dbReference type="ARBA" id="ARBA00023015"/>
    </source>
</evidence>
<dbReference type="Gene3D" id="1.10.10.10">
    <property type="entry name" value="Winged helix-like DNA-binding domain superfamily/Winged helix DNA-binding domain"/>
    <property type="match status" value="1"/>
</dbReference>
<comment type="similarity">
    <text evidence="1">Belongs to the LysR transcriptional regulatory family.</text>
</comment>
<dbReference type="InterPro" id="IPR012787">
    <property type="entry name" value="TF_PcaQ"/>
</dbReference>
<protein>
    <submittedName>
        <fullName evidence="6">Pca operon transcription factor PcaQ</fullName>
    </submittedName>
</protein>
<reference evidence="7" key="1">
    <citation type="journal article" date="2019" name="Int. J. Syst. Evol. Microbiol.">
        <title>The Global Catalogue of Microorganisms (GCM) 10K type strain sequencing project: providing services to taxonomists for standard genome sequencing and annotation.</title>
        <authorList>
            <consortium name="The Broad Institute Genomics Platform"/>
            <consortium name="The Broad Institute Genome Sequencing Center for Infectious Disease"/>
            <person name="Wu L."/>
            <person name="Ma J."/>
        </authorList>
    </citation>
    <scope>NUCLEOTIDE SEQUENCE [LARGE SCALE GENOMIC DNA]</scope>
    <source>
        <strain evidence="7">JCM 3369</strain>
    </source>
</reference>
<keyword evidence="4" id="KW-0804">Transcription</keyword>
<evidence type="ECO:0000256" key="3">
    <source>
        <dbReference type="ARBA" id="ARBA00023125"/>
    </source>
</evidence>
<keyword evidence="3" id="KW-0238">DNA-binding</keyword>
<comment type="caution">
    <text evidence="6">The sequence shown here is derived from an EMBL/GenBank/DDBJ whole genome shotgun (WGS) entry which is preliminary data.</text>
</comment>
<dbReference type="Proteomes" id="UP001597327">
    <property type="component" value="Unassembled WGS sequence"/>
</dbReference>
<dbReference type="NCBIfam" id="TIGR02424">
    <property type="entry name" value="TF_pcaQ"/>
    <property type="match status" value="1"/>
</dbReference>
<evidence type="ECO:0000256" key="1">
    <source>
        <dbReference type="ARBA" id="ARBA00009437"/>
    </source>
</evidence>